<dbReference type="Proteomes" id="UP000789525">
    <property type="component" value="Unassembled WGS sequence"/>
</dbReference>
<proteinExistence type="predicted"/>
<organism evidence="1 2">
    <name type="scientific">Acaulospora colombiana</name>
    <dbReference type="NCBI Taxonomy" id="27376"/>
    <lineage>
        <taxon>Eukaryota</taxon>
        <taxon>Fungi</taxon>
        <taxon>Fungi incertae sedis</taxon>
        <taxon>Mucoromycota</taxon>
        <taxon>Glomeromycotina</taxon>
        <taxon>Glomeromycetes</taxon>
        <taxon>Diversisporales</taxon>
        <taxon>Acaulosporaceae</taxon>
        <taxon>Acaulospora</taxon>
    </lineage>
</organism>
<evidence type="ECO:0000313" key="2">
    <source>
        <dbReference type="Proteomes" id="UP000789525"/>
    </source>
</evidence>
<sequence>MSGLLSRKAIVVPLLFATCALAHDEGFAARYGKRASHLRRQEPYPSGTDPAYSVPPLESIVPTPGGYTENTLPVEATYTAGSQPTMANFPPLPAATILPSEWPELDHIPPVDSPQVKEWMDEIDWSTVPDYPPTASRICSDPANAEAFAQRGADGRCWWSCGQCTRDVDITTCADSMQYGHTYDDGPGFYTNKLLRYLESKSLHATFFIVGSRAISHPDILQYEYMNGHELSIHTWSHGGPDLLGLTSMTNEQIVAELGWTRKAIKDITGVTPTTMRPPYGDIDDRVRAIALGMGMMPVIWTSVPDAATGEAIEWDSKDYLVHVPVDQGGVESVSNQRRFEQTLDWSANFTDHGVIVLQHDIYVEAVNLAIGQTIPYLLGHNPPFDVKPVMQCQGRPLSDAYVETNTNPDSPAIGGSGDIATRTSNLGYAGRDSDDIASIPSRTYVSSTGRQTSTSTTTRSSGSMPSVTVGMTDFKLGDAFQIERSAGSVSLRMSDKYYREALFAHRPPTRAHHSNQLTDVSVSPSRLALFSSLSSYFHSITYSTFLFLRNNPWVSVVPLAPVPAAPRPGAPNKSQNSNKTPKASPGSVTPPSSNGAPYSDTSRSSKKLTKAVRGGGGGNNGKGSSKHKTRKIGDGPEAELSEGDDDDDAGYESPNVRVTPDEEAGTVNSERVIEGATGKSVPKKEIDMGTLLAGAKHRPESHNISRGYEMITSPTARPVIPFDRADRTRVVRHDSISSSTGFTDDSEWENVYFEMDGVDGFPTSTAVKVTGPKHAYADIVKRPFVGPVA</sequence>
<accession>A0ACA9MEI4</accession>
<name>A0ACA9MEI4_9GLOM</name>
<evidence type="ECO:0000313" key="1">
    <source>
        <dbReference type="EMBL" id="CAG8582172.1"/>
    </source>
</evidence>
<dbReference type="EMBL" id="CAJVPT010011807">
    <property type="protein sequence ID" value="CAG8582172.1"/>
    <property type="molecule type" value="Genomic_DNA"/>
</dbReference>
<reference evidence="1" key="1">
    <citation type="submission" date="2021-06" db="EMBL/GenBank/DDBJ databases">
        <authorList>
            <person name="Kallberg Y."/>
            <person name="Tangrot J."/>
            <person name="Rosling A."/>
        </authorList>
    </citation>
    <scope>NUCLEOTIDE SEQUENCE</scope>
    <source>
        <strain evidence="1">CL356</strain>
    </source>
</reference>
<gene>
    <name evidence="1" type="ORF">ACOLOM_LOCUS6004</name>
</gene>
<comment type="caution">
    <text evidence="1">The sequence shown here is derived from an EMBL/GenBank/DDBJ whole genome shotgun (WGS) entry which is preliminary data.</text>
</comment>
<protein>
    <submittedName>
        <fullName evidence="1">14574_t:CDS:1</fullName>
    </submittedName>
</protein>
<keyword evidence="2" id="KW-1185">Reference proteome</keyword>